<evidence type="ECO:0000313" key="1">
    <source>
        <dbReference type="EMBL" id="MFB5683427.1"/>
    </source>
</evidence>
<gene>
    <name evidence="1" type="ORF">ACE3NQ_21145</name>
</gene>
<dbReference type="RefSeq" id="WP_375527156.1">
    <property type="nucleotide sequence ID" value="NZ_JBHILM010000026.1"/>
</dbReference>
<proteinExistence type="predicted"/>
<organism evidence="1 2">
    <name type="scientific">Paenibacillus terreus</name>
    <dbReference type="NCBI Taxonomy" id="1387834"/>
    <lineage>
        <taxon>Bacteria</taxon>
        <taxon>Bacillati</taxon>
        <taxon>Bacillota</taxon>
        <taxon>Bacilli</taxon>
        <taxon>Bacillales</taxon>
        <taxon>Paenibacillaceae</taxon>
        <taxon>Paenibacillus</taxon>
    </lineage>
</organism>
<dbReference type="Proteomes" id="UP001580407">
    <property type="component" value="Unassembled WGS sequence"/>
</dbReference>
<keyword evidence="2" id="KW-1185">Reference proteome</keyword>
<comment type="caution">
    <text evidence="1">The sequence shown here is derived from an EMBL/GenBank/DDBJ whole genome shotgun (WGS) entry which is preliminary data.</text>
</comment>
<dbReference type="EMBL" id="JBHILM010000026">
    <property type="protein sequence ID" value="MFB5683427.1"/>
    <property type="molecule type" value="Genomic_DNA"/>
</dbReference>
<accession>A0ABV5BD86</accession>
<reference evidence="1 2" key="1">
    <citation type="submission" date="2024-09" db="EMBL/GenBank/DDBJ databases">
        <authorList>
            <person name="Ruan L."/>
        </authorList>
    </citation>
    <scope>NUCLEOTIDE SEQUENCE [LARGE SCALE GENOMIC DNA]</scope>
    <source>
        <strain evidence="1 2">D33</strain>
    </source>
</reference>
<protein>
    <submittedName>
        <fullName evidence="1">Uncharacterized protein</fullName>
    </submittedName>
</protein>
<evidence type="ECO:0000313" key="2">
    <source>
        <dbReference type="Proteomes" id="UP001580407"/>
    </source>
</evidence>
<sequence>MTRKQEQPKDTSKHIPGKLNQLVKWNKRPFLDMMIDNETPAKELVKWCKDNEFPISLPTMYSYMKLCSEAVAHGITVELLQSKLHEESMERKMDGMKKAYTKAHQQRKEKRAQTKVKINQELAGQDSAKRIRHDLELLDEVIQRGFDNLCKMDVISPVAALKAIELKHKLFNGGTGGHTIYGLEEIRLREAARNEAIIAVIKEYIPENQWPEILQRMEHVTREFYESIGLGEAYAQMETRETILSDAGSRRGERL</sequence>
<name>A0ABV5BD86_9BACL</name>